<sequence>MPPDPTQALGKAAPGIQLPKLSLQMIMCSSPHSEPLIASTAHTEAGQCGEPRTLDVDNCLSPQQQNFHNLLWSSPSLIPSGCWLVPQGILFWRFHAPCSSPSQILHVLPEEAETRVLPLIGQHRSRNWPR</sequence>
<accession>A0A1A6HMY6</accession>
<keyword evidence="2" id="KW-1185">Reference proteome</keyword>
<dbReference type="EMBL" id="LZPO01027367">
    <property type="protein sequence ID" value="OBS79087.1"/>
    <property type="molecule type" value="Genomic_DNA"/>
</dbReference>
<name>A0A1A6HMY6_NEOLE</name>
<organism evidence="1 2">
    <name type="scientific">Neotoma lepida</name>
    <name type="common">Desert woodrat</name>
    <dbReference type="NCBI Taxonomy" id="56216"/>
    <lineage>
        <taxon>Eukaryota</taxon>
        <taxon>Metazoa</taxon>
        <taxon>Chordata</taxon>
        <taxon>Craniata</taxon>
        <taxon>Vertebrata</taxon>
        <taxon>Euteleostomi</taxon>
        <taxon>Mammalia</taxon>
        <taxon>Eutheria</taxon>
        <taxon>Euarchontoglires</taxon>
        <taxon>Glires</taxon>
        <taxon>Rodentia</taxon>
        <taxon>Myomorpha</taxon>
        <taxon>Muroidea</taxon>
        <taxon>Cricetidae</taxon>
        <taxon>Neotominae</taxon>
        <taxon>Neotoma</taxon>
    </lineage>
</organism>
<dbReference type="Proteomes" id="UP000092124">
    <property type="component" value="Unassembled WGS sequence"/>
</dbReference>
<evidence type="ECO:0000313" key="1">
    <source>
        <dbReference type="EMBL" id="OBS79087.1"/>
    </source>
</evidence>
<protein>
    <submittedName>
        <fullName evidence="1">Uncharacterized protein</fullName>
    </submittedName>
</protein>
<gene>
    <name evidence="1" type="ORF">A6R68_18495</name>
</gene>
<proteinExistence type="predicted"/>
<reference evidence="1 2" key="1">
    <citation type="submission" date="2016-06" db="EMBL/GenBank/DDBJ databases">
        <title>The Draft Genome Sequence and Annotation of the Desert Woodrat Neotoma lepida.</title>
        <authorList>
            <person name="Campbell M."/>
            <person name="Oakeson K.F."/>
            <person name="Yandell M."/>
            <person name="Halpert J.R."/>
            <person name="Dearing D."/>
        </authorList>
    </citation>
    <scope>NUCLEOTIDE SEQUENCE [LARGE SCALE GENOMIC DNA]</scope>
    <source>
        <strain evidence="1">417</strain>
        <tissue evidence="1">Liver</tissue>
    </source>
</reference>
<dbReference type="AlphaFoldDB" id="A0A1A6HMY6"/>
<comment type="caution">
    <text evidence="1">The sequence shown here is derived from an EMBL/GenBank/DDBJ whole genome shotgun (WGS) entry which is preliminary data.</text>
</comment>
<evidence type="ECO:0000313" key="2">
    <source>
        <dbReference type="Proteomes" id="UP000092124"/>
    </source>
</evidence>